<gene>
    <name evidence="1" type="ORF">GIB67_040644</name>
</gene>
<evidence type="ECO:0000313" key="2">
    <source>
        <dbReference type="Proteomes" id="UP000541444"/>
    </source>
</evidence>
<dbReference type="EMBL" id="JACGCM010001697">
    <property type="protein sequence ID" value="KAF6151371.1"/>
    <property type="molecule type" value="Genomic_DNA"/>
</dbReference>
<dbReference type="AlphaFoldDB" id="A0A7J7M900"/>
<proteinExistence type="predicted"/>
<comment type="caution">
    <text evidence="1">The sequence shown here is derived from an EMBL/GenBank/DDBJ whole genome shotgun (WGS) entry which is preliminary data.</text>
</comment>
<sequence>MAQTDEPLWIPSLVGGRETSKLNLDEYRQLCPPCIRMKPNGLVTEATRETVIINSLALFEILMDVNRWT</sequence>
<reference evidence="1 2" key="1">
    <citation type="journal article" date="2020" name="IScience">
        <title>Genome Sequencing of the Endangered Kingdonia uniflora (Circaeasteraceae, Ranunculales) Reveals Potential Mechanisms of Evolutionary Specialization.</title>
        <authorList>
            <person name="Sun Y."/>
            <person name="Deng T."/>
            <person name="Zhang A."/>
            <person name="Moore M.J."/>
            <person name="Landis J.B."/>
            <person name="Lin N."/>
            <person name="Zhang H."/>
            <person name="Zhang X."/>
            <person name="Huang J."/>
            <person name="Zhang X."/>
            <person name="Sun H."/>
            <person name="Wang H."/>
        </authorList>
    </citation>
    <scope>NUCLEOTIDE SEQUENCE [LARGE SCALE GENOMIC DNA]</scope>
    <source>
        <strain evidence="1">TB1705</strain>
        <tissue evidence="1">Leaf</tissue>
    </source>
</reference>
<dbReference type="OrthoDB" id="1304338at2759"/>
<accession>A0A7J7M900</accession>
<evidence type="ECO:0000313" key="1">
    <source>
        <dbReference type="EMBL" id="KAF6151371.1"/>
    </source>
</evidence>
<dbReference type="PANTHER" id="PTHR45654">
    <property type="entry name" value="HOMEOBOX-LEUCINE ZIPPER PROTEIN MERISTEM L1"/>
    <property type="match status" value="1"/>
</dbReference>
<dbReference type="InterPro" id="IPR042160">
    <property type="entry name" value="HD-Zip_IV"/>
</dbReference>
<dbReference type="Proteomes" id="UP000541444">
    <property type="component" value="Unassembled WGS sequence"/>
</dbReference>
<name>A0A7J7M900_9MAGN</name>
<dbReference type="PANTHER" id="PTHR45654:SF5">
    <property type="entry name" value="HOMEOBOX-LEUCINE ZIPPER PROTEIN ANTHOCYANINLESS 2-RELATED"/>
    <property type="match status" value="1"/>
</dbReference>
<protein>
    <submittedName>
        <fullName evidence="1">Uncharacterized protein</fullName>
    </submittedName>
</protein>
<keyword evidence="2" id="KW-1185">Reference proteome</keyword>
<organism evidence="1 2">
    <name type="scientific">Kingdonia uniflora</name>
    <dbReference type="NCBI Taxonomy" id="39325"/>
    <lineage>
        <taxon>Eukaryota</taxon>
        <taxon>Viridiplantae</taxon>
        <taxon>Streptophyta</taxon>
        <taxon>Embryophyta</taxon>
        <taxon>Tracheophyta</taxon>
        <taxon>Spermatophyta</taxon>
        <taxon>Magnoliopsida</taxon>
        <taxon>Ranunculales</taxon>
        <taxon>Circaeasteraceae</taxon>
        <taxon>Kingdonia</taxon>
    </lineage>
</organism>